<protein>
    <submittedName>
        <fullName evidence="1">Uncharacterized protein</fullName>
    </submittedName>
</protein>
<name>A0AB73NES8_YERKR</name>
<proteinExistence type="predicted"/>
<accession>A0AB73NES8</accession>
<sequence length="104" mass="11656">MKSPCLQIANAILRTHMTDMGELTRRAIEKNGVFSLKANLHAREKKTITSNTLAGLSMITAIAWQLRENELATFHQLNSATQKFREFGVLPLPFDEEVPTCQGN</sequence>
<comment type="caution">
    <text evidence="1">The sequence shown here is derived from an EMBL/GenBank/DDBJ whole genome shotgun (WGS) entry which is preliminary data.</text>
</comment>
<keyword evidence="2" id="KW-1185">Reference proteome</keyword>
<evidence type="ECO:0000313" key="1">
    <source>
        <dbReference type="EMBL" id="OVZ75017.1"/>
    </source>
</evidence>
<evidence type="ECO:0000313" key="2">
    <source>
        <dbReference type="Proteomes" id="UP000195840"/>
    </source>
</evidence>
<dbReference type="EMBL" id="NHOG01000044">
    <property type="protein sequence ID" value="OVZ75017.1"/>
    <property type="molecule type" value="Genomic_DNA"/>
</dbReference>
<dbReference type="Proteomes" id="UP000195840">
    <property type="component" value="Unassembled WGS sequence"/>
</dbReference>
<dbReference type="AlphaFoldDB" id="A0AB73NES8"/>
<gene>
    <name evidence="1" type="ORF">CBW52_22680</name>
</gene>
<reference evidence="1 2" key="1">
    <citation type="submission" date="2017-05" db="EMBL/GenBank/DDBJ databases">
        <title>Whole genome sequencing of Yersinia kristensenii.</title>
        <authorList>
            <person name="Campioni F."/>
        </authorList>
    </citation>
    <scope>NUCLEOTIDE SEQUENCE [LARGE SCALE GENOMIC DNA]</scope>
    <source>
        <strain evidence="1 2">CFSAN060538</strain>
    </source>
</reference>
<organism evidence="1 2">
    <name type="scientific">Yersinia kristensenii</name>
    <dbReference type="NCBI Taxonomy" id="28152"/>
    <lineage>
        <taxon>Bacteria</taxon>
        <taxon>Pseudomonadati</taxon>
        <taxon>Pseudomonadota</taxon>
        <taxon>Gammaproteobacteria</taxon>
        <taxon>Enterobacterales</taxon>
        <taxon>Yersiniaceae</taxon>
        <taxon>Yersinia</taxon>
    </lineage>
</organism>
<dbReference type="RefSeq" id="WP_087796009.1">
    <property type="nucleotide sequence ID" value="NZ_CABHXL010000030.1"/>
</dbReference>